<dbReference type="HOGENOM" id="CLU_2846124_0_0_10"/>
<evidence type="ECO:0000313" key="2">
    <source>
        <dbReference type="Proteomes" id="UP000004477"/>
    </source>
</evidence>
<organism evidence="1 2">
    <name type="scientific">Segatella copri DSM 18205</name>
    <dbReference type="NCBI Taxonomy" id="537011"/>
    <lineage>
        <taxon>Bacteria</taxon>
        <taxon>Pseudomonadati</taxon>
        <taxon>Bacteroidota</taxon>
        <taxon>Bacteroidia</taxon>
        <taxon>Bacteroidales</taxon>
        <taxon>Prevotellaceae</taxon>
        <taxon>Segatella</taxon>
    </lineage>
</organism>
<keyword evidence="2" id="KW-1185">Reference proteome</keyword>
<protein>
    <recommendedName>
        <fullName evidence="3">Abi family protein</fullName>
    </recommendedName>
</protein>
<gene>
    <name evidence="1" type="ORF">PREVCOP_06417</name>
</gene>
<dbReference type="Proteomes" id="UP000004477">
    <property type="component" value="Unassembled WGS sequence"/>
</dbReference>
<dbReference type="EMBL" id="ACBX02000046">
    <property type="protein sequence ID" value="EFB34108.1"/>
    <property type="molecule type" value="Genomic_DNA"/>
</dbReference>
<reference evidence="1" key="1">
    <citation type="submission" date="2009-11" db="EMBL/GenBank/DDBJ databases">
        <authorList>
            <person name="Weinstock G."/>
            <person name="Sodergren E."/>
            <person name="Clifton S."/>
            <person name="Fulton L."/>
            <person name="Fulton B."/>
            <person name="Courtney L."/>
            <person name="Fronick C."/>
            <person name="Harrison M."/>
            <person name="Strong C."/>
            <person name="Farmer C."/>
            <person name="Delahaunty K."/>
            <person name="Markovic C."/>
            <person name="Hall O."/>
            <person name="Minx P."/>
            <person name="Tomlinson C."/>
            <person name="Mitreva M."/>
            <person name="Nelson J."/>
            <person name="Hou S."/>
            <person name="Wollam A."/>
            <person name="Pepin K.H."/>
            <person name="Johnson M."/>
            <person name="Bhonagiri V."/>
            <person name="Nash W.E."/>
            <person name="Warren W."/>
            <person name="Chinwalla A."/>
            <person name="Mardis E.R."/>
            <person name="Wilson R.K."/>
        </authorList>
    </citation>
    <scope>NUCLEOTIDE SEQUENCE [LARGE SCALE GENOMIC DNA]</scope>
    <source>
        <strain evidence="1">DSM 18205</strain>
    </source>
</reference>
<name>D1PGQ4_9BACT</name>
<dbReference type="PaxDb" id="537011-PREVCOP_06417"/>
<accession>D1PGQ4</accession>
<comment type="caution">
    <text evidence="1">The sequence shown here is derived from an EMBL/GenBank/DDBJ whole genome shotgun (WGS) entry which is preliminary data.</text>
</comment>
<dbReference type="AlphaFoldDB" id="D1PGQ4"/>
<proteinExistence type="predicted"/>
<evidence type="ECO:0000313" key="1">
    <source>
        <dbReference type="EMBL" id="EFB34108.1"/>
    </source>
</evidence>
<sequence length="65" mass="7792">MQYTKQAMDFYCQLDILKERGLTIEDEEDAIKFLHSVSYFRFANYLQPMELNTESHRFAQNSSFT</sequence>
<evidence type="ECO:0008006" key="3">
    <source>
        <dbReference type="Google" id="ProtNLM"/>
    </source>
</evidence>